<dbReference type="Gene3D" id="2.20.200.10">
    <property type="entry name" value="Outer membrane efflux proteins (OEP)"/>
    <property type="match status" value="1"/>
</dbReference>
<evidence type="ECO:0000256" key="1">
    <source>
        <dbReference type="ARBA" id="ARBA00007613"/>
    </source>
</evidence>
<dbReference type="GO" id="GO:0015562">
    <property type="term" value="F:efflux transmembrane transporter activity"/>
    <property type="evidence" value="ECO:0007669"/>
    <property type="project" value="InterPro"/>
</dbReference>
<comment type="caution">
    <text evidence="3">The sequence shown here is derived from an EMBL/GenBank/DDBJ whole genome shotgun (WGS) entry which is preliminary data.</text>
</comment>
<dbReference type="OrthoDB" id="9770517at2"/>
<sequence>MKRVLNYIIVCAVVSVVLSSCAVGKKYQRPDLATPDTYRTTMALTGDTVLLPWRAFFKDQQLVTLINQALEKNKDVAVAVLNMEQLERSFKQAKLGLLPTLDLSVGASRIYQSKNSLNGSLSQQFVGSSYLDDYSATLSLSWEADIWGKAKMQKDAARANYFMQRENLSALKTRIIAQVAQAYYNLLALDEQLKVAERNIVLSDSTLRMIQLQFQAAQVNSLGVEQAVAQKKTAELLIPLAKQNIAIQENALSILCGDYPKKIARNFAFKTADIGEVFPDGVPAKLLSRRPDLKAAEYAVVSANANTGLAKAAMYPSLSITPSIGANSYQFNNWFDLPGSLVKNIGGNLAQPIFRKKELRTNYEVAKLEQQKSAEQFRQSMMLAVGEVSDAMVKSSHATERMVLIGEKKVALDKAVKNALLLYRSGMATYLEVIVAQNNALQNELDVISLQKEKADAKIELYRALGGGVE</sequence>
<comment type="subcellular location">
    <subcellularLocation>
        <location evidence="2">Cell membrane</location>
        <topology evidence="2">Lipid-anchor</topology>
    </subcellularLocation>
</comment>
<proteinExistence type="inferred from homology"/>
<dbReference type="GO" id="GO:0005886">
    <property type="term" value="C:plasma membrane"/>
    <property type="evidence" value="ECO:0007669"/>
    <property type="project" value="UniProtKB-SubCell"/>
</dbReference>
<keyword evidence="2" id="KW-0472">Membrane</keyword>
<dbReference type="RefSeq" id="WP_113648131.1">
    <property type="nucleotide sequence ID" value="NZ_QMHN01000004.1"/>
</dbReference>
<dbReference type="NCBIfam" id="TIGR01845">
    <property type="entry name" value="outer_NodT"/>
    <property type="match status" value="1"/>
</dbReference>
<keyword evidence="2" id="KW-0812">Transmembrane</keyword>
<organism evidence="3 4">
    <name type="scientific">Pedobacter chitinilyticus</name>
    <dbReference type="NCBI Taxonomy" id="2233776"/>
    <lineage>
        <taxon>Bacteria</taxon>
        <taxon>Pseudomonadati</taxon>
        <taxon>Bacteroidota</taxon>
        <taxon>Sphingobacteriia</taxon>
        <taxon>Sphingobacteriales</taxon>
        <taxon>Sphingobacteriaceae</taxon>
        <taxon>Pedobacter</taxon>
    </lineage>
</organism>
<keyword evidence="4" id="KW-1185">Reference proteome</keyword>
<protein>
    <submittedName>
        <fullName evidence="3">Efflux transporter outer membrane subunit</fullName>
    </submittedName>
</protein>
<dbReference type="SUPFAM" id="SSF56954">
    <property type="entry name" value="Outer membrane efflux proteins (OEP)"/>
    <property type="match status" value="1"/>
</dbReference>
<dbReference type="InterPro" id="IPR003423">
    <property type="entry name" value="OMP_efflux"/>
</dbReference>
<comment type="similarity">
    <text evidence="1 2">Belongs to the outer membrane factor (OMF) (TC 1.B.17) family.</text>
</comment>
<dbReference type="InterPro" id="IPR010131">
    <property type="entry name" value="MdtP/NodT-like"/>
</dbReference>
<keyword evidence="2" id="KW-0449">Lipoprotein</keyword>
<dbReference type="Proteomes" id="UP000284120">
    <property type="component" value="Unassembled WGS sequence"/>
</dbReference>
<dbReference type="EMBL" id="SAYW01000004">
    <property type="protein sequence ID" value="RWU06522.1"/>
    <property type="molecule type" value="Genomic_DNA"/>
</dbReference>
<dbReference type="PROSITE" id="PS51257">
    <property type="entry name" value="PROKAR_LIPOPROTEIN"/>
    <property type="match status" value="1"/>
</dbReference>
<keyword evidence="2" id="KW-0564">Palmitate</keyword>
<gene>
    <name evidence="3" type="ORF">DPV69_14645</name>
</gene>
<name>A0A3S3PTK8_9SPHI</name>
<keyword evidence="2" id="KW-1134">Transmembrane beta strand</keyword>
<evidence type="ECO:0000256" key="2">
    <source>
        <dbReference type="RuleBase" id="RU362097"/>
    </source>
</evidence>
<reference evidence="3 4" key="1">
    <citation type="submission" date="2018-06" db="EMBL/GenBank/DDBJ databases">
        <title>Pedobacter endophyticus sp. nov., an endophytic bacterium isolated from a leaf of Triticum aestivum.</title>
        <authorList>
            <person name="Zhang L."/>
        </authorList>
    </citation>
    <scope>NUCLEOTIDE SEQUENCE [LARGE SCALE GENOMIC DNA]</scope>
    <source>
        <strain evidence="3 4">CM134L-2</strain>
    </source>
</reference>
<dbReference type="PANTHER" id="PTHR30203">
    <property type="entry name" value="OUTER MEMBRANE CATION EFFLUX PROTEIN"/>
    <property type="match status" value="1"/>
</dbReference>
<evidence type="ECO:0000313" key="3">
    <source>
        <dbReference type="EMBL" id="RWU06522.1"/>
    </source>
</evidence>
<dbReference type="Gene3D" id="1.20.1600.10">
    <property type="entry name" value="Outer membrane efflux proteins (OEP)"/>
    <property type="match status" value="1"/>
</dbReference>
<evidence type="ECO:0000313" key="4">
    <source>
        <dbReference type="Proteomes" id="UP000284120"/>
    </source>
</evidence>
<dbReference type="AlphaFoldDB" id="A0A3S3PTK8"/>
<dbReference type="Pfam" id="PF02321">
    <property type="entry name" value="OEP"/>
    <property type="match status" value="2"/>
</dbReference>
<accession>A0A3S3PTK8</accession>